<comment type="caution">
    <text evidence="1">The sequence shown here is derived from an EMBL/GenBank/DDBJ whole genome shotgun (WGS) entry which is preliminary data.</text>
</comment>
<keyword evidence="2" id="KW-1185">Reference proteome</keyword>
<reference evidence="1 2" key="1">
    <citation type="submission" date="2024-07" db="EMBL/GenBank/DDBJ databases">
        <title>Section-level genome sequencing and comparative genomics of Aspergillus sections Usti and Cavernicolus.</title>
        <authorList>
            <consortium name="Lawrence Berkeley National Laboratory"/>
            <person name="Nybo J.L."/>
            <person name="Vesth T.C."/>
            <person name="Theobald S."/>
            <person name="Frisvad J.C."/>
            <person name="Larsen T.O."/>
            <person name="Kjaerboelling I."/>
            <person name="Rothschild-Mancinelli K."/>
            <person name="Lyhne E.K."/>
            <person name="Kogle M.E."/>
            <person name="Barry K."/>
            <person name="Clum A."/>
            <person name="Na H."/>
            <person name="Ledsgaard L."/>
            <person name="Lin J."/>
            <person name="Lipzen A."/>
            <person name="Kuo A."/>
            <person name="Riley R."/>
            <person name="Mondo S."/>
            <person name="LaButti K."/>
            <person name="Haridas S."/>
            <person name="Pangalinan J."/>
            <person name="Salamov A.A."/>
            <person name="Simmons B.A."/>
            <person name="Magnuson J.K."/>
            <person name="Chen J."/>
            <person name="Drula E."/>
            <person name="Henrissat B."/>
            <person name="Wiebenga A."/>
            <person name="Lubbers R.J."/>
            <person name="Gomes A.C."/>
            <person name="Makela M.R."/>
            <person name="Stajich J."/>
            <person name="Grigoriev I.V."/>
            <person name="Mortensen U.H."/>
            <person name="De vries R.P."/>
            <person name="Baker S.E."/>
            <person name="Andersen M.R."/>
        </authorList>
    </citation>
    <scope>NUCLEOTIDE SEQUENCE [LARGE SCALE GENOMIC DNA]</scope>
    <source>
        <strain evidence="1 2">CBS 600.67</strain>
    </source>
</reference>
<dbReference type="EMBL" id="JBFXLS010000075">
    <property type="protein sequence ID" value="KAL2819663.1"/>
    <property type="molecule type" value="Genomic_DNA"/>
</dbReference>
<accession>A0ABR4HVY5</accession>
<evidence type="ECO:0000313" key="1">
    <source>
        <dbReference type="EMBL" id="KAL2819663.1"/>
    </source>
</evidence>
<sequence length="163" mass="18186">MRVLGSPSRKLKIGLSALITCTRHRCSTQQPGRSESPHWVYPGLPRITNANMASTWNSVHSNNCHLVDTQLFNRACILHLMLSSHSNIRKANVVEGSVGFLHVTMASLKDSIPAAPSRPKKYQEALLECVRLSIFPYVFFFVLNMGWQPISKATKAEVHKDCG</sequence>
<evidence type="ECO:0000313" key="2">
    <source>
        <dbReference type="Proteomes" id="UP001610335"/>
    </source>
</evidence>
<protein>
    <submittedName>
        <fullName evidence="1">Uncharacterized protein</fullName>
    </submittedName>
</protein>
<organism evidence="1 2">
    <name type="scientific">Aspergillus cavernicola</name>
    <dbReference type="NCBI Taxonomy" id="176166"/>
    <lineage>
        <taxon>Eukaryota</taxon>
        <taxon>Fungi</taxon>
        <taxon>Dikarya</taxon>
        <taxon>Ascomycota</taxon>
        <taxon>Pezizomycotina</taxon>
        <taxon>Eurotiomycetes</taxon>
        <taxon>Eurotiomycetidae</taxon>
        <taxon>Eurotiales</taxon>
        <taxon>Aspergillaceae</taxon>
        <taxon>Aspergillus</taxon>
        <taxon>Aspergillus subgen. Nidulantes</taxon>
    </lineage>
</organism>
<name>A0ABR4HVY5_9EURO</name>
<proteinExistence type="predicted"/>
<gene>
    <name evidence="1" type="ORF">BDW59DRAFT_151323</name>
</gene>
<dbReference type="Proteomes" id="UP001610335">
    <property type="component" value="Unassembled WGS sequence"/>
</dbReference>